<keyword evidence="2" id="KW-1133">Transmembrane helix</keyword>
<feature type="transmembrane region" description="Helical" evidence="2">
    <location>
        <begin position="134"/>
        <end position="156"/>
    </location>
</feature>
<keyword evidence="2" id="KW-0472">Membrane</keyword>
<evidence type="ECO:0000256" key="1">
    <source>
        <dbReference type="SAM" id="MobiDB-lite"/>
    </source>
</evidence>
<evidence type="ECO:0000256" key="2">
    <source>
        <dbReference type="SAM" id="Phobius"/>
    </source>
</evidence>
<keyword evidence="4" id="KW-1185">Reference proteome</keyword>
<dbReference type="AlphaFoldDB" id="A0A2T7P7B3"/>
<keyword evidence="2" id="KW-0812">Transmembrane</keyword>
<proteinExistence type="predicted"/>
<dbReference type="Proteomes" id="UP000245119">
    <property type="component" value="Linkage Group LG6"/>
</dbReference>
<evidence type="ECO:0000313" key="4">
    <source>
        <dbReference type="Proteomes" id="UP000245119"/>
    </source>
</evidence>
<comment type="caution">
    <text evidence="3">The sequence shown here is derived from an EMBL/GenBank/DDBJ whole genome shotgun (WGS) entry which is preliminary data.</text>
</comment>
<feature type="transmembrane region" description="Helical" evidence="2">
    <location>
        <begin position="27"/>
        <end position="48"/>
    </location>
</feature>
<dbReference type="EMBL" id="PZQS01000006">
    <property type="protein sequence ID" value="PVD29283.1"/>
    <property type="molecule type" value="Genomic_DNA"/>
</dbReference>
<name>A0A2T7P7B3_POMCA</name>
<protein>
    <submittedName>
        <fullName evidence="3">Uncharacterized protein</fullName>
    </submittedName>
</protein>
<accession>A0A2T7P7B3</accession>
<organism evidence="3 4">
    <name type="scientific">Pomacea canaliculata</name>
    <name type="common">Golden apple snail</name>
    <dbReference type="NCBI Taxonomy" id="400727"/>
    <lineage>
        <taxon>Eukaryota</taxon>
        <taxon>Metazoa</taxon>
        <taxon>Spiralia</taxon>
        <taxon>Lophotrochozoa</taxon>
        <taxon>Mollusca</taxon>
        <taxon>Gastropoda</taxon>
        <taxon>Caenogastropoda</taxon>
        <taxon>Architaenioglossa</taxon>
        <taxon>Ampullarioidea</taxon>
        <taxon>Ampullariidae</taxon>
        <taxon>Pomacea</taxon>
    </lineage>
</organism>
<reference evidence="3 4" key="1">
    <citation type="submission" date="2018-04" db="EMBL/GenBank/DDBJ databases">
        <title>The genome of golden apple snail Pomacea canaliculata provides insight into stress tolerance and invasive adaptation.</title>
        <authorList>
            <person name="Liu C."/>
            <person name="Liu B."/>
            <person name="Ren Y."/>
            <person name="Zhang Y."/>
            <person name="Wang H."/>
            <person name="Li S."/>
            <person name="Jiang F."/>
            <person name="Yin L."/>
            <person name="Zhang G."/>
            <person name="Qian W."/>
            <person name="Fan W."/>
        </authorList>
    </citation>
    <scope>NUCLEOTIDE SEQUENCE [LARGE SCALE GENOMIC DNA]</scope>
    <source>
        <strain evidence="3">SZHN2017</strain>
        <tissue evidence="3">Muscle</tissue>
    </source>
</reference>
<gene>
    <name evidence="3" type="ORF">C0Q70_11880</name>
</gene>
<feature type="transmembrane region" description="Helical" evidence="2">
    <location>
        <begin position="92"/>
        <end position="113"/>
    </location>
</feature>
<feature type="region of interest" description="Disordered" evidence="1">
    <location>
        <begin position="235"/>
        <end position="275"/>
    </location>
</feature>
<evidence type="ECO:0000313" key="3">
    <source>
        <dbReference type="EMBL" id="PVD29283.1"/>
    </source>
</evidence>
<feature type="transmembrane region" description="Helical" evidence="2">
    <location>
        <begin position="60"/>
        <end position="80"/>
    </location>
</feature>
<dbReference type="OrthoDB" id="6083940at2759"/>
<sequence length="275" mass="30441">MVKQTPEEIRQLVLEEDRKKDVAFTPAALIAVVSGVSAATAIGAIVVVRALDYFRRDIDAHWLTCVPFLFPAITGMYVGYKKQFGSLGVHTAVSVMALLLGGLAFSSSVETIFINRENCQSVYDKVSCNKESLAYLYIIFGSATVGTSLLGLGLTLCTCHCALSRISKREHEEAVRLRHEQELKQREERKLRDEYSCWKFITEHPLTGTQPKQPTTLNGTLAYQIARLQSQAQSLANTPDVKRRDQNKSSSSIISVGRATPSDTGDEAANFKHDR</sequence>